<dbReference type="KEGG" id="mhaq:WC39_00930"/>
<accession>A0A547ELE1</accession>
<dbReference type="Proteomes" id="UP000318394">
    <property type="component" value="Unassembled WGS sequence"/>
</dbReference>
<keyword evidence="4" id="KW-1185">Reference proteome</keyword>
<proteinExistence type="predicted"/>
<reference evidence="3 4" key="1">
    <citation type="journal article" date="2019" name="Vet. Microbiol.">
        <title>Genetic characterization of susceptible and multi-drug resistant Mannheimia haemolytica isolated from high-risk stocker calves prior to and after antimicrobial metaphylaxis.</title>
        <authorList>
            <person name="Snyder E.R."/>
            <person name="Alvarez-Narvaez S."/>
            <person name="Credille B.C."/>
        </authorList>
    </citation>
    <scope>NUCLEOTIDE SEQUENCE [LARGE SCALE GENOMIC DNA]</scope>
    <source>
        <strain evidence="2 3">UGA-R5-128-1</strain>
        <strain evidence="1 4">UGA-R7-163-1</strain>
    </source>
</reference>
<evidence type="ECO:0000313" key="1">
    <source>
        <dbReference type="EMBL" id="TRB38565.1"/>
    </source>
</evidence>
<organism evidence="2 3">
    <name type="scientific">Mannheimia haemolytica</name>
    <name type="common">Pasteurella haemolytica</name>
    <dbReference type="NCBI Taxonomy" id="75985"/>
    <lineage>
        <taxon>Bacteria</taxon>
        <taxon>Pseudomonadati</taxon>
        <taxon>Pseudomonadota</taxon>
        <taxon>Gammaproteobacteria</taxon>
        <taxon>Pasteurellales</taxon>
        <taxon>Pasteurellaceae</taxon>
        <taxon>Mannheimia</taxon>
    </lineage>
</organism>
<name>A0A547ELE1_MANHA</name>
<protein>
    <submittedName>
        <fullName evidence="2">Ser/Thr protein phosphatase</fullName>
    </submittedName>
</protein>
<dbReference type="EMBL" id="VAJI01000007">
    <property type="protein sequence ID" value="TRB38565.1"/>
    <property type="molecule type" value="Genomic_DNA"/>
</dbReference>
<gene>
    <name evidence="2" type="ORF">FEA53_04600</name>
    <name evidence="1" type="ORF">FEB89_05140</name>
</gene>
<sequence length="38" mass="4172">MGAEKGTIQNMLIDYITNVKGGKIEGKSHNRWAIIGLN</sequence>
<evidence type="ECO:0000313" key="2">
    <source>
        <dbReference type="EMBL" id="TRB75522.1"/>
    </source>
</evidence>
<dbReference type="AlphaFoldDB" id="A0A547ELE1"/>
<evidence type="ECO:0000313" key="3">
    <source>
        <dbReference type="Proteomes" id="UP000315164"/>
    </source>
</evidence>
<dbReference type="KEGG" id="mhay:VK67_00935"/>
<dbReference type="Proteomes" id="UP000315164">
    <property type="component" value="Unassembled WGS sequence"/>
</dbReference>
<dbReference type="EMBL" id="VAJB01000006">
    <property type="protein sequence ID" value="TRB75522.1"/>
    <property type="molecule type" value="Genomic_DNA"/>
</dbReference>
<comment type="caution">
    <text evidence="2">The sequence shown here is derived from an EMBL/GenBank/DDBJ whole genome shotgun (WGS) entry which is preliminary data.</text>
</comment>
<evidence type="ECO:0000313" key="4">
    <source>
        <dbReference type="Proteomes" id="UP000318394"/>
    </source>
</evidence>